<dbReference type="RefSeq" id="WP_011744145.1">
    <property type="nucleotide sequence ID" value="NC_008639.1"/>
</dbReference>
<dbReference type="FunFam" id="4.10.520.10:FF:000001">
    <property type="entry name" value="DNA-binding protein HU"/>
    <property type="match status" value="1"/>
</dbReference>
<dbReference type="SMART" id="SM00411">
    <property type="entry name" value="BHL"/>
    <property type="match status" value="1"/>
</dbReference>
<dbReference type="GO" id="GO:0006270">
    <property type="term" value="P:DNA replication initiation"/>
    <property type="evidence" value="ECO:0007669"/>
    <property type="project" value="UniProtKB-ARBA"/>
</dbReference>
<dbReference type="GO" id="GO:0003677">
    <property type="term" value="F:DNA binding"/>
    <property type="evidence" value="ECO:0007669"/>
    <property type="project" value="UniProtKB-KW"/>
</dbReference>
<dbReference type="PANTHER" id="PTHR33175">
    <property type="entry name" value="DNA-BINDING PROTEIN HU"/>
    <property type="match status" value="1"/>
</dbReference>
<dbReference type="InterPro" id="IPR000119">
    <property type="entry name" value="Hist_DNA-bd"/>
</dbReference>
<dbReference type="Proteomes" id="UP000008701">
    <property type="component" value="Chromosome"/>
</dbReference>
<dbReference type="GO" id="GO:0030261">
    <property type="term" value="P:chromosome condensation"/>
    <property type="evidence" value="ECO:0007669"/>
    <property type="project" value="UniProtKB-KW"/>
</dbReference>
<keyword evidence="3" id="KW-0226">DNA condensation</keyword>
<dbReference type="PANTHER" id="PTHR33175:SF3">
    <property type="entry name" value="DNA-BINDING PROTEIN HU-BETA"/>
    <property type="match status" value="1"/>
</dbReference>
<name>A1BD28_CHLPD</name>
<accession>A1BD28</accession>
<dbReference type="HOGENOM" id="CLU_105066_3_3_10"/>
<comment type="similarity">
    <text evidence="2 5">Belongs to the bacterial histone-like protein family.</text>
</comment>
<dbReference type="Pfam" id="PF00216">
    <property type="entry name" value="Bac_DNA_binding"/>
    <property type="match status" value="1"/>
</dbReference>
<evidence type="ECO:0000256" key="2">
    <source>
        <dbReference type="ARBA" id="ARBA00010529"/>
    </source>
</evidence>
<evidence type="ECO:0000256" key="5">
    <source>
        <dbReference type="RuleBase" id="RU003939"/>
    </source>
</evidence>
<evidence type="ECO:0000256" key="4">
    <source>
        <dbReference type="ARBA" id="ARBA00023125"/>
    </source>
</evidence>
<dbReference type="KEGG" id="cph:Cpha266_0238"/>
<dbReference type="PRINTS" id="PR01727">
    <property type="entry name" value="DNABINDINGHU"/>
</dbReference>
<dbReference type="InterPro" id="IPR020816">
    <property type="entry name" value="Histone-like_DNA-bd_CS"/>
</dbReference>
<comment type="function">
    <text evidence="1">Histone-like DNA-binding protein which is capable of wrapping DNA to stabilize it, and thus to prevent its denaturation under extreme environmental conditions.</text>
</comment>
<dbReference type="GO" id="GO:0030527">
    <property type="term" value="F:structural constituent of chromatin"/>
    <property type="evidence" value="ECO:0007669"/>
    <property type="project" value="InterPro"/>
</dbReference>
<evidence type="ECO:0000313" key="6">
    <source>
        <dbReference type="EMBL" id="ABL64305.1"/>
    </source>
</evidence>
<dbReference type="PROSITE" id="PS00045">
    <property type="entry name" value="HISTONE_LIKE"/>
    <property type="match status" value="1"/>
</dbReference>
<dbReference type="GO" id="GO:1990103">
    <property type="term" value="C:DnaA-HU complex"/>
    <property type="evidence" value="ECO:0007669"/>
    <property type="project" value="UniProtKB-ARBA"/>
</dbReference>
<dbReference type="GO" id="GO:0042802">
    <property type="term" value="F:identical protein binding"/>
    <property type="evidence" value="ECO:0007669"/>
    <property type="project" value="UniProtKB-ARBA"/>
</dbReference>
<dbReference type="CDD" id="cd13831">
    <property type="entry name" value="HU"/>
    <property type="match status" value="1"/>
</dbReference>
<dbReference type="eggNOG" id="COG0776">
    <property type="taxonomic scope" value="Bacteria"/>
</dbReference>
<evidence type="ECO:0000256" key="3">
    <source>
        <dbReference type="ARBA" id="ARBA00023067"/>
    </source>
</evidence>
<evidence type="ECO:0000256" key="1">
    <source>
        <dbReference type="ARBA" id="ARBA00003819"/>
    </source>
</evidence>
<dbReference type="AlphaFoldDB" id="A1BD28"/>
<dbReference type="SUPFAM" id="SSF47729">
    <property type="entry name" value="IHF-like DNA-binding proteins"/>
    <property type="match status" value="1"/>
</dbReference>
<proteinExistence type="inferred from homology"/>
<dbReference type="InterPro" id="IPR010992">
    <property type="entry name" value="IHF-like_DNA-bd_dom_sf"/>
</dbReference>
<dbReference type="Gene3D" id="4.10.520.10">
    <property type="entry name" value="IHF-like DNA-binding proteins"/>
    <property type="match status" value="1"/>
</dbReference>
<sequence length="91" mass="9651">MSKAELVEKIASQAGLTKVDAERAVNAFMNVVTESLKEGEDVTLVGFGTFTTGERAERQGRNPQNGETITIAAKKVVKFKPGKALKAGVEG</sequence>
<dbReference type="GO" id="GO:0006351">
    <property type="term" value="P:DNA-templated transcription"/>
    <property type="evidence" value="ECO:0007669"/>
    <property type="project" value="UniProtKB-ARBA"/>
</dbReference>
<dbReference type="EMBL" id="CP000492">
    <property type="protein sequence ID" value="ABL64305.1"/>
    <property type="molecule type" value="Genomic_DNA"/>
</dbReference>
<dbReference type="OrthoDB" id="9799835at2"/>
<reference evidence="6 7" key="1">
    <citation type="submission" date="2006-12" db="EMBL/GenBank/DDBJ databases">
        <title>Complete sequence of Chlorobium phaeobacteroides DSM 266.</title>
        <authorList>
            <consortium name="US DOE Joint Genome Institute"/>
            <person name="Copeland A."/>
            <person name="Lucas S."/>
            <person name="Lapidus A."/>
            <person name="Barry K."/>
            <person name="Detter J.C."/>
            <person name="Glavina del Rio T."/>
            <person name="Hammon N."/>
            <person name="Israni S."/>
            <person name="Pitluck S."/>
            <person name="Goltsman E."/>
            <person name="Schmutz J."/>
            <person name="Larimer F."/>
            <person name="Land M."/>
            <person name="Hauser L."/>
            <person name="Mikhailova N."/>
            <person name="Li T."/>
            <person name="Overmann J."/>
            <person name="Bryant D.A."/>
            <person name="Richardson P."/>
        </authorList>
    </citation>
    <scope>NUCLEOTIDE SEQUENCE [LARGE SCALE GENOMIC DNA]</scope>
    <source>
        <strain evidence="6 7">DSM 266</strain>
    </source>
</reference>
<dbReference type="STRING" id="290317.Cpha266_0238"/>
<dbReference type="GO" id="GO:0005829">
    <property type="term" value="C:cytosol"/>
    <property type="evidence" value="ECO:0007669"/>
    <property type="project" value="TreeGrafter"/>
</dbReference>
<dbReference type="GO" id="GO:1990178">
    <property type="term" value="C:HU-DNA complex"/>
    <property type="evidence" value="ECO:0007669"/>
    <property type="project" value="UniProtKB-ARBA"/>
</dbReference>
<protein>
    <submittedName>
        <fullName evidence="6">Histone family protein DNA-binding protein</fullName>
    </submittedName>
</protein>
<keyword evidence="4 6" id="KW-0238">DNA-binding</keyword>
<organism evidence="6 7">
    <name type="scientific">Chlorobium phaeobacteroides (strain DSM 266 / SMG 266 / 2430)</name>
    <dbReference type="NCBI Taxonomy" id="290317"/>
    <lineage>
        <taxon>Bacteria</taxon>
        <taxon>Pseudomonadati</taxon>
        <taxon>Chlorobiota</taxon>
        <taxon>Chlorobiia</taxon>
        <taxon>Chlorobiales</taxon>
        <taxon>Chlorobiaceae</taxon>
        <taxon>Chlorobium/Pelodictyon group</taxon>
        <taxon>Chlorobium</taxon>
    </lineage>
</organism>
<evidence type="ECO:0000313" key="7">
    <source>
        <dbReference type="Proteomes" id="UP000008701"/>
    </source>
</evidence>
<gene>
    <name evidence="6" type="ordered locus">Cpha266_0238</name>
</gene>
<keyword evidence="7" id="KW-1185">Reference proteome</keyword>